<proteinExistence type="predicted"/>
<dbReference type="EMBL" id="JMZZ02000102">
    <property type="protein sequence ID" value="KFX75381.1"/>
    <property type="molecule type" value="Genomic_DNA"/>
</dbReference>
<evidence type="ECO:0000313" key="1">
    <source>
        <dbReference type="EMBL" id="KFX75381.1"/>
    </source>
</evidence>
<dbReference type="RefSeq" id="WP_044300031.1">
    <property type="nucleotide sequence ID" value="NZ_CAEUHN010000018.1"/>
</dbReference>
<protein>
    <submittedName>
        <fullName evidence="1">Uncharacterized protein</fullName>
    </submittedName>
</protein>
<gene>
    <name evidence="1" type="ORF">EE52_0207135</name>
</gene>
<name>A0A0I9SBM0_BACFG</name>
<sequence length="104" mass="11871">MSYLDFVYNGKSTAFFPYSQQIGGYNDGVIRQGESPFLIWKFEMKSSKALCNLPFNLLLVQIRQMDLHTLAAKLKPKARKSFGESFAGPLVKRAFSYEILYLSC</sequence>
<dbReference type="PATRIC" id="fig|817.53.peg.1479"/>
<reference evidence="1" key="2">
    <citation type="submission" date="2014-07" db="EMBL/GenBank/DDBJ databases">
        <title>Genetics and epidemiology of antimicrobial resistance in B. fragilis group.</title>
        <authorList>
            <person name="Sydenham T.V."/>
            <person name="Hasman H."/>
            <person name="Kemp M."/>
            <person name="Justesen U.S."/>
        </authorList>
    </citation>
    <scope>NUCLEOTIDE SEQUENCE [LARGE SCALE GENOMIC DNA]</scope>
    <source>
        <strain evidence="1">DCMOUH0018B</strain>
    </source>
</reference>
<accession>A0A0I9SBM0</accession>
<reference evidence="1" key="1">
    <citation type="book" date="2014" name="THE 24TH EUROPEAN CONGRESS OF CLINICAL MICROBIOLOGY AND INFECTIOUS DISEASES" publisher="ECCMID 2014" city="Barcelona, Spain">
        <title>Identification of resistance genes in three multidrug-resistant Bacteroides fragilis isolates by whole genome sequencing.</title>
        <editorList>
            <person name="Unknown"/>
            <person name="A."/>
        </editorList>
        <authorList>
            <person name="Sydenham T.V."/>
            <person name="Hasman H."/>
            <person name="Wang M."/>
            <person name="Soki J."/>
            <person name="Nagy E."/>
            <person name="Justesen U.S."/>
        </authorList>
    </citation>
    <scope>NUCLEOTIDE SEQUENCE</scope>
    <source>
        <strain evidence="1">DCMOUH0018B</strain>
    </source>
</reference>
<organism evidence="1">
    <name type="scientific">Bacteroides fragilis</name>
    <dbReference type="NCBI Taxonomy" id="817"/>
    <lineage>
        <taxon>Bacteria</taxon>
        <taxon>Pseudomonadati</taxon>
        <taxon>Bacteroidota</taxon>
        <taxon>Bacteroidia</taxon>
        <taxon>Bacteroidales</taxon>
        <taxon>Bacteroidaceae</taxon>
        <taxon>Bacteroides</taxon>
    </lineage>
</organism>
<comment type="caution">
    <text evidence="1">The sequence shown here is derived from an EMBL/GenBank/DDBJ whole genome shotgun (WGS) entry which is preliminary data.</text>
</comment>
<dbReference type="AlphaFoldDB" id="A0A0I9SBM0"/>